<organism evidence="10 11">
    <name type="scientific">Chiayiivirga flava</name>
    <dbReference type="NCBI Taxonomy" id="659595"/>
    <lineage>
        <taxon>Bacteria</taxon>
        <taxon>Pseudomonadati</taxon>
        <taxon>Pseudomonadota</taxon>
        <taxon>Gammaproteobacteria</taxon>
        <taxon>Lysobacterales</taxon>
        <taxon>Lysobacteraceae</taxon>
        <taxon>Chiayiivirga</taxon>
    </lineage>
</organism>
<evidence type="ECO:0000256" key="4">
    <source>
        <dbReference type="ARBA" id="ARBA00022676"/>
    </source>
</evidence>
<evidence type="ECO:0000256" key="8">
    <source>
        <dbReference type="PROSITE-ProRule" id="PRU00339"/>
    </source>
</evidence>
<dbReference type="RefSeq" id="WP_183961391.1">
    <property type="nucleotide sequence ID" value="NZ_JACHHP010000004.1"/>
</dbReference>
<evidence type="ECO:0000256" key="3">
    <source>
        <dbReference type="ARBA" id="ARBA00011970"/>
    </source>
</evidence>
<feature type="repeat" description="TPR" evidence="8">
    <location>
        <begin position="37"/>
        <end position="70"/>
    </location>
</feature>
<sequence>MTAAAAFEAARRAHLQQRLDEAQTLYRQVLETTPDHAAAWHYLGLVLHQRGEPGAALDAYARATALAPGRIDTRILATMLLRDLGRIREALDTIAAVLAVQPRNALALNLRGALLLLSGDVSQAETALRAALAIDPQLAEAWHHLGIALHRQRRWRDALGCYRTAAARGATGYQLQHNIALAAEAVGEFDAAVTALHAALRAVPGNASGWAHLANIHALRCDFVAADAAFARLDALLQQPADGADALVEPFLLLFAPLSAPARAEALRRYVAQVERQTAHLARPQRSPHAGSRLRIGYLSPDFGEHAVGGLVRDLFAAHDRSGFDIAGYSLRRHEGDTAARIRAGCDLFRDVEAQSTEAIAAQIAADGIDILVDLGGYTLGARPGVLALRPAPVQIGWLGFLHTHAAPFIDAIVLDEFVAPPAQHHLYAERVLTLSGSLFPGSGYPAPRAATRARFGLPHDRFVFASFNNSYKLDAPLLDAWARIARGAPDAVFALYLPDAARAGVSRAWTERGLAAERLLLLPKLGLAEHIDRAACCDLFLDAFRYQAGATAMASAAAGLPTLCVAGQGAAARLSVSINGALGLHELVVDSADAYVDAAIALAQTPARLAALRERLAAARTASGLFDPRRAATALEAVYRRIAAR</sequence>
<comment type="similarity">
    <text evidence="2">Belongs to the glycosyltransferase 41 family. O-GlcNAc transferase subfamily.</text>
</comment>
<comment type="caution">
    <text evidence="10">The sequence shown here is derived from an EMBL/GenBank/DDBJ whole genome shotgun (WGS) entry which is preliminary data.</text>
</comment>
<dbReference type="GO" id="GO:0097363">
    <property type="term" value="F:protein O-acetylglucosaminyltransferase activity"/>
    <property type="evidence" value="ECO:0007669"/>
    <property type="project" value="UniProtKB-EC"/>
</dbReference>
<keyword evidence="4" id="KW-0328">Glycosyltransferase</keyword>
<dbReference type="AlphaFoldDB" id="A0A7W8D6I7"/>
<proteinExistence type="inferred from homology"/>
<keyword evidence="5 10" id="KW-0808">Transferase</keyword>
<dbReference type="Gene3D" id="3.40.50.11380">
    <property type="match status" value="1"/>
</dbReference>
<dbReference type="InterPro" id="IPR019734">
    <property type="entry name" value="TPR_rpt"/>
</dbReference>
<dbReference type="SMART" id="SM00028">
    <property type="entry name" value="TPR"/>
    <property type="match status" value="6"/>
</dbReference>
<evidence type="ECO:0000259" key="9">
    <source>
        <dbReference type="Pfam" id="PF13844"/>
    </source>
</evidence>
<dbReference type="Gene3D" id="1.25.40.10">
    <property type="entry name" value="Tetratricopeptide repeat domain"/>
    <property type="match status" value="2"/>
</dbReference>
<dbReference type="EC" id="2.4.1.255" evidence="3"/>
<evidence type="ECO:0000313" key="10">
    <source>
        <dbReference type="EMBL" id="MBB5208841.1"/>
    </source>
</evidence>
<evidence type="ECO:0000256" key="2">
    <source>
        <dbReference type="ARBA" id="ARBA00005386"/>
    </source>
</evidence>
<dbReference type="PANTHER" id="PTHR44998:SF1">
    <property type="entry name" value="UDP-N-ACETYLGLUCOSAMINE--PEPTIDE N-ACETYLGLUCOSAMINYLTRANSFERASE 110 KDA SUBUNIT"/>
    <property type="match status" value="1"/>
</dbReference>
<dbReference type="Pfam" id="PF13844">
    <property type="entry name" value="Glyco_transf_41"/>
    <property type="match status" value="2"/>
</dbReference>
<evidence type="ECO:0000313" key="11">
    <source>
        <dbReference type="Proteomes" id="UP000521199"/>
    </source>
</evidence>
<evidence type="ECO:0000256" key="1">
    <source>
        <dbReference type="ARBA" id="ARBA00004922"/>
    </source>
</evidence>
<dbReference type="PANTHER" id="PTHR44998">
    <property type="match status" value="1"/>
</dbReference>
<dbReference type="SUPFAM" id="SSF53756">
    <property type="entry name" value="UDP-Glycosyltransferase/glycogen phosphorylase"/>
    <property type="match status" value="1"/>
</dbReference>
<dbReference type="Gene3D" id="3.40.50.2000">
    <property type="entry name" value="Glycogen Phosphorylase B"/>
    <property type="match status" value="1"/>
</dbReference>
<dbReference type="InterPro" id="IPR029489">
    <property type="entry name" value="OGT/SEC/SPY_C"/>
</dbReference>
<comment type="pathway">
    <text evidence="1">Protein modification; protein glycosylation.</text>
</comment>
<name>A0A7W8D6I7_9GAMM</name>
<feature type="domain" description="O-GlcNAc transferase C-terminal" evidence="9">
    <location>
        <begin position="282"/>
        <end position="442"/>
    </location>
</feature>
<gene>
    <name evidence="10" type="ORF">HNQ52_002391</name>
</gene>
<dbReference type="PROSITE" id="PS50005">
    <property type="entry name" value="TPR"/>
    <property type="match status" value="2"/>
</dbReference>
<keyword evidence="11" id="KW-1185">Reference proteome</keyword>
<keyword evidence="6" id="KW-0677">Repeat</keyword>
<dbReference type="SUPFAM" id="SSF48439">
    <property type="entry name" value="Protein prenylyltransferase"/>
    <property type="match status" value="1"/>
</dbReference>
<evidence type="ECO:0000256" key="7">
    <source>
        <dbReference type="ARBA" id="ARBA00022803"/>
    </source>
</evidence>
<dbReference type="Pfam" id="PF13432">
    <property type="entry name" value="TPR_16"/>
    <property type="match status" value="2"/>
</dbReference>
<keyword evidence="7 8" id="KW-0802">TPR repeat</keyword>
<dbReference type="Pfam" id="PF13176">
    <property type="entry name" value="TPR_7"/>
    <property type="match status" value="1"/>
</dbReference>
<feature type="repeat" description="TPR" evidence="8">
    <location>
        <begin position="105"/>
        <end position="138"/>
    </location>
</feature>
<reference evidence="10 11" key="1">
    <citation type="submission" date="2020-08" db="EMBL/GenBank/DDBJ databases">
        <title>Genomic Encyclopedia of Type Strains, Phase IV (KMG-IV): sequencing the most valuable type-strain genomes for metagenomic binning, comparative biology and taxonomic classification.</title>
        <authorList>
            <person name="Goeker M."/>
        </authorList>
    </citation>
    <scope>NUCLEOTIDE SEQUENCE [LARGE SCALE GENOMIC DNA]</scope>
    <source>
        <strain evidence="10 11">DSM 24163</strain>
    </source>
</reference>
<protein>
    <recommendedName>
        <fullName evidence="3">protein O-GlcNAc transferase</fullName>
        <ecNumber evidence="3">2.4.1.255</ecNumber>
    </recommendedName>
</protein>
<accession>A0A7W8D6I7</accession>
<dbReference type="InterPro" id="IPR011990">
    <property type="entry name" value="TPR-like_helical_dom_sf"/>
</dbReference>
<feature type="domain" description="O-GlcNAc transferase C-terminal" evidence="9">
    <location>
        <begin position="451"/>
        <end position="633"/>
    </location>
</feature>
<evidence type="ECO:0000256" key="6">
    <source>
        <dbReference type="ARBA" id="ARBA00022737"/>
    </source>
</evidence>
<dbReference type="Proteomes" id="UP000521199">
    <property type="component" value="Unassembled WGS sequence"/>
</dbReference>
<evidence type="ECO:0000256" key="5">
    <source>
        <dbReference type="ARBA" id="ARBA00022679"/>
    </source>
</evidence>
<dbReference type="EMBL" id="JACHHP010000004">
    <property type="protein sequence ID" value="MBB5208841.1"/>
    <property type="molecule type" value="Genomic_DNA"/>
</dbReference>